<gene>
    <name evidence="1" type="ORF">SASPL_156239</name>
</gene>
<reference evidence="1" key="2">
    <citation type="submission" date="2020-08" db="EMBL/GenBank/DDBJ databases">
        <title>Plant Genome Project.</title>
        <authorList>
            <person name="Zhang R.-G."/>
        </authorList>
    </citation>
    <scope>NUCLEOTIDE SEQUENCE</scope>
    <source>
        <strain evidence="1">Huo1</strain>
        <tissue evidence="1">Leaf</tissue>
    </source>
</reference>
<dbReference type="Proteomes" id="UP000298416">
    <property type="component" value="Unassembled WGS sequence"/>
</dbReference>
<keyword evidence="2" id="KW-1185">Reference proteome</keyword>
<name>A0A8X8VX13_SALSN</name>
<dbReference type="EMBL" id="PNBA02000333">
    <property type="protein sequence ID" value="KAG6383973.1"/>
    <property type="molecule type" value="Genomic_DNA"/>
</dbReference>
<evidence type="ECO:0000313" key="1">
    <source>
        <dbReference type="EMBL" id="KAG6383973.1"/>
    </source>
</evidence>
<dbReference type="AlphaFoldDB" id="A0A8X8VX13"/>
<accession>A0A8X8VX13</accession>
<protein>
    <submittedName>
        <fullName evidence="1">Uncharacterized protein</fullName>
    </submittedName>
</protein>
<evidence type="ECO:0000313" key="2">
    <source>
        <dbReference type="Proteomes" id="UP000298416"/>
    </source>
</evidence>
<organism evidence="1">
    <name type="scientific">Salvia splendens</name>
    <name type="common">Scarlet sage</name>
    <dbReference type="NCBI Taxonomy" id="180675"/>
    <lineage>
        <taxon>Eukaryota</taxon>
        <taxon>Viridiplantae</taxon>
        <taxon>Streptophyta</taxon>
        <taxon>Embryophyta</taxon>
        <taxon>Tracheophyta</taxon>
        <taxon>Spermatophyta</taxon>
        <taxon>Magnoliopsida</taxon>
        <taxon>eudicotyledons</taxon>
        <taxon>Gunneridae</taxon>
        <taxon>Pentapetalae</taxon>
        <taxon>asterids</taxon>
        <taxon>lamiids</taxon>
        <taxon>Lamiales</taxon>
        <taxon>Lamiaceae</taxon>
        <taxon>Nepetoideae</taxon>
        <taxon>Mentheae</taxon>
        <taxon>Salviinae</taxon>
        <taxon>Salvia</taxon>
        <taxon>Salvia subgen. Calosphace</taxon>
        <taxon>core Calosphace</taxon>
    </lineage>
</organism>
<sequence length="266" mass="28922">MTLPQKHSKSCATLASLGWEVEDINVSNHSLRRKDYNVQTFKAISHDYINRSLHLAPEAGQYMIRHSQNKFIIKACHVPAYLDLTLGVCASACNKRQYACGASNLPGPQLLPNGSAKRYIRNCSLYVLGLGNSTDGCGFFTFIDSYSLSMHLNFSECSKKYTVPLVYECELGTRAAKRETFAAIIVGASTLLPTQDTNAYAREVSKATLISAMDAKSLDATKAGNDQDDIGLANHFRSAVKQGLLSEILEPVVAEGGHGDQLLALA</sequence>
<reference evidence="1" key="1">
    <citation type="submission" date="2018-01" db="EMBL/GenBank/DDBJ databases">
        <authorList>
            <person name="Mao J.F."/>
        </authorList>
    </citation>
    <scope>NUCLEOTIDE SEQUENCE</scope>
    <source>
        <strain evidence="1">Huo1</strain>
        <tissue evidence="1">Leaf</tissue>
    </source>
</reference>
<comment type="caution">
    <text evidence="1">The sequence shown here is derived from an EMBL/GenBank/DDBJ whole genome shotgun (WGS) entry which is preliminary data.</text>
</comment>
<proteinExistence type="predicted"/>